<dbReference type="PANTHER" id="PTHR37296:SF1">
    <property type="entry name" value="CONSERVED VIRULENCE FACTOR B"/>
    <property type="match status" value="1"/>
</dbReference>
<evidence type="ECO:0000256" key="1">
    <source>
        <dbReference type="PIRNR" id="PIRNR012524"/>
    </source>
</evidence>
<evidence type="ECO:0000259" key="4">
    <source>
        <dbReference type="Pfam" id="PF21191"/>
    </source>
</evidence>
<protein>
    <submittedName>
        <fullName evidence="6">S1 RNA-binding protein</fullName>
    </submittedName>
</protein>
<feature type="domain" description="Conserved virulence factor B third S1" evidence="5">
    <location>
        <begin position="142"/>
        <end position="216"/>
    </location>
</feature>
<sequence length="286" mass="31936">MKKEILGRIVTADVTDENEKYIYSQIEGETFRTAKAELNKLPKMGSKLTGFAYENEHHHLQLTKNEPAVGFGKYAWSTVVSVQHDLGVFVDIGLPNKDIVVSLDDLPEQRELWPKKDDKLMVGLKIDNKGRLWGDLATETMFQGVSQRAKGDMKNQNVTCVAYRLKKIGTRVLTKDYCLGFIHPSERNEEPRLGQVLNARVIGVRDDGSLNLSLKPRAFEVIGDDAQMILAAVQHSSGSLAFSDKSSPEEIKDYFGISKGSFKRALGHLLKAGAVRQENGKIYLND</sequence>
<dbReference type="InterPro" id="IPR048588">
    <property type="entry name" value="CvfB_S1_2nd"/>
</dbReference>
<comment type="caution">
    <text evidence="6">The sequence shown here is derived from an EMBL/GenBank/DDBJ whole genome shotgun (WGS) entry which is preliminary data.</text>
</comment>
<keyword evidence="7" id="KW-1185">Reference proteome</keyword>
<dbReference type="Proteomes" id="UP001055149">
    <property type="component" value="Unassembled WGS sequence"/>
</dbReference>
<dbReference type="RefSeq" id="WP_244054024.1">
    <property type="nucleotide sequence ID" value="NZ_BQXH01000001.1"/>
</dbReference>
<dbReference type="Pfam" id="PF21543">
    <property type="entry name" value="CvfB_2nd"/>
    <property type="match status" value="1"/>
</dbReference>
<dbReference type="Gene3D" id="1.10.10.10">
    <property type="entry name" value="Winged helix-like DNA-binding domain superfamily/Winged helix DNA-binding domain"/>
    <property type="match status" value="1"/>
</dbReference>
<evidence type="ECO:0000313" key="7">
    <source>
        <dbReference type="Proteomes" id="UP001055149"/>
    </source>
</evidence>
<feature type="domain" description="Conserved virulence factor B second S1" evidence="4">
    <location>
        <begin position="74"/>
        <end position="134"/>
    </location>
</feature>
<accession>A0ABQ5JHB5</accession>
<organism evidence="6 7">
    <name type="scientific">Ligilactobacillus pabuli</name>
    <dbReference type="NCBI Taxonomy" id="2886039"/>
    <lineage>
        <taxon>Bacteria</taxon>
        <taxon>Bacillati</taxon>
        <taxon>Bacillota</taxon>
        <taxon>Bacilli</taxon>
        <taxon>Lactobacillales</taxon>
        <taxon>Lactobacillaceae</taxon>
        <taxon>Ligilactobacillus</taxon>
    </lineage>
</organism>
<dbReference type="InterPro" id="IPR012340">
    <property type="entry name" value="NA-bd_OB-fold"/>
</dbReference>
<dbReference type="InterPro" id="IPR040764">
    <property type="entry name" value="CvfB_WH"/>
</dbReference>
<dbReference type="PANTHER" id="PTHR37296">
    <property type="entry name" value="CONSERVED VIRULENCE FACTOR B"/>
    <property type="match status" value="1"/>
</dbReference>
<dbReference type="InterPro" id="IPR039566">
    <property type="entry name" value="CvfB_S1_st"/>
</dbReference>
<reference evidence="6" key="1">
    <citation type="journal article" date="2022" name="Int. J. Syst. Evol. Microbiol.">
        <title>A novel species of lactic acid bacteria, Ligilactobacillus pabuli sp. nov., isolated from alfalfa silage.</title>
        <authorList>
            <person name="Tohno M."/>
            <person name="Tanizawa Y."/>
            <person name="Sawada H."/>
            <person name="Sakamoto M."/>
            <person name="Ohkuma M."/>
            <person name="Kobayashi H."/>
        </authorList>
    </citation>
    <scope>NUCLEOTIDE SEQUENCE</scope>
    <source>
        <strain evidence="6">AF129</strain>
    </source>
</reference>
<dbReference type="Gene3D" id="2.40.50.140">
    <property type="entry name" value="Nucleic acid-binding proteins"/>
    <property type="match status" value="2"/>
</dbReference>
<feature type="domain" description="Conserved virulence factor B-like winged helix" evidence="3">
    <location>
        <begin position="227"/>
        <end position="284"/>
    </location>
</feature>
<comment type="similarity">
    <text evidence="1">Belongs to the CvfB family.</text>
</comment>
<dbReference type="InterPro" id="IPR048587">
    <property type="entry name" value="CvfB_S1_3rd"/>
</dbReference>
<gene>
    <name evidence="6" type="ORF">LPAF129_01400</name>
</gene>
<evidence type="ECO:0000259" key="3">
    <source>
        <dbReference type="Pfam" id="PF17783"/>
    </source>
</evidence>
<evidence type="ECO:0000259" key="5">
    <source>
        <dbReference type="Pfam" id="PF21543"/>
    </source>
</evidence>
<name>A0ABQ5JHB5_9LACO</name>
<feature type="domain" description="Conserved virulence factor B first S1" evidence="2">
    <location>
        <begin position="6"/>
        <end position="63"/>
    </location>
</feature>
<dbReference type="Pfam" id="PF17783">
    <property type="entry name" value="WHD_CvfB"/>
    <property type="match status" value="1"/>
</dbReference>
<dbReference type="EMBL" id="BQXH01000001">
    <property type="protein sequence ID" value="GKS80455.1"/>
    <property type="molecule type" value="Genomic_DNA"/>
</dbReference>
<evidence type="ECO:0000313" key="6">
    <source>
        <dbReference type="EMBL" id="GKS80455.1"/>
    </source>
</evidence>
<proteinExistence type="inferred from homology"/>
<dbReference type="Pfam" id="PF13509">
    <property type="entry name" value="S1_2"/>
    <property type="match status" value="1"/>
</dbReference>
<dbReference type="PIRSF" id="PIRSF012524">
    <property type="entry name" value="YitL_S1"/>
    <property type="match status" value="1"/>
</dbReference>
<dbReference type="Gene3D" id="2.40.50.330">
    <property type="match status" value="1"/>
</dbReference>
<evidence type="ECO:0000259" key="2">
    <source>
        <dbReference type="Pfam" id="PF13509"/>
    </source>
</evidence>
<dbReference type="InterPro" id="IPR036388">
    <property type="entry name" value="WH-like_DNA-bd_sf"/>
</dbReference>
<dbReference type="InterPro" id="IPR014464">
    <property type="entry name" value="CvfB_fam"/>
</dbReference>
<dbReference type="Pfam" id="PF21191">
    <property type="entry name" value="CvfB_1st"/>
    <property type="match status" value="1"/>
</dbReference>